<dbReference type="EMBL" id="JAFLWD010000035">
    <property type="protein sequence ID" value="MBO0441427.1"/>
    <property type="molecule type" value="Genomic_DNA"/>
</dbReference>
<reference evidence="1 2" key="1">
    <citation type="submission" date="2021-03" db="EMBL/GenBank/DDBJ databases">
        <title>Enterococcal diversity collection.</title>
        <authorList>
            <person name="Gilmore M.S."/>
            <person name="Schwartzman J."/>
            <person name="Van Tyne D."/>
            <person name="Martin M."/>
            <person name="Earl A.M."/>
            <person name="Manson A.L."/>
            <person name="Straub T."/>
            <person name="Salamzade R."/>
            <person name="Saavedra J."/>
            <person name="Lebreton F."/>
            <person name="Prichula J."/>
            <person name="Schaufler K."/>
            <person name="Gaca A."/>
            <person name="Sgardioli B."/>
            <person name="Wagenaar J."/>
            <person name="Strong T."/>
        </authorList>
    </citation>
    <scope>NUCLEOTIDE SEQUENCE [LARGE SCALE GENOMIC DNA]</scope>
    <source>
        <strain evidence="1 2">DIV0869a</strain>
    </source>
</reference>
<dbReference type="SUPFAM" id="SSF54001">
    <property type="entry name" value="Cysteine proteinases"/>
    <property type="match status" value="1"/>
</dbReference>
<gene>
    <name evidence="1" type="ORF">JZO69_13740</name>
</gene>
<dbReference type="InterPro" id="IPR024453">
    <property type="entry name" value="Peptidase_C92"/>
</dbReference>
<evidence type="ECO:0000313" key="1">
    <source>
        <dbReference type="EMBL" id="MBO0441427.1"/>
    </source>
</evidence>
<accession>A0ABS3H1Q2</accession>
<protein>
    <submittedName>
        <fullName evidence="1">Uncharacterized protein</fullName>
    </submittedName>
</protein>
<evidence type="ECO:0000313" key="2">
    <source>
        <dbReference type="Proteomes" id="UP000664632"/>
    </source>
</evidence>
<dbReference type="InterPro" id="IPR038765">
    <property type="entry name" value="Papain-like_cys_pep_sf"/>
</dbReference>
<sequence length="170" mass="19100">MKNEANNAPIEIDPKAIGRARAGSWSWRDGVICITDSYASSPLFNNGHTGIMGASRWYTTVEANPNDGVQFKSGDWPSRFGGQVWQVGVKSTSVAQDKKAALWAEKQVGKKYNNNFLNRGTRSTFYCSQLVWAAYKDTANVDLDTWRYASAVHPFELHQTDKTTLIYRKK</sequence>
<comment type="caution">
    <text evidence="1">The sequence shown here is derived from an EMBL/GenBank/DDBJ whole genome shotgun (WGS) entry which is preliminary data.</text>
</comment>
<dbReference type="Proteomes" id="UP000664632">
    <property type="component" value="Unassembled WGS sequence"/>
</dbReference>
<dbReference type="Pfam" id="PF05708">
    <property type="entry name" value="Peptidase_C92"/>
    <property type="match status" value="1"/>
</dbReference>
<organism evidence="1 2">
    <name type="scientific">Candidatus Enterococcus ikei</name>
    <dbReference type="NCBI Taxonomy" id="2815326"/>
    <lineage>
        <taxon>Bacteria</taxon>
        <taxon>Bacillati</taxon>
        <taxon>Bacillota</taxon>
        <taxon>Bacilli</taxon>
        <taxon>Lactobacillales</taxon>
        <taxon>Enterococcaceae</taxon>
        <taxon>Enterococcus</taxon>
    </lineage>
</organism>
<name>A0ABS3H1Q2_9ENTE</name>
<dbReference type="Gene3D" id="3.90.1720.10">
    <property type="entry name" value="endopeptidase domain like (from Nostoc punctiforme)"/>
    <property type="match status" value="1"/>
</dbReference>
<proteinExistence type="predicted"/>
<keyword evidence="2" id="KW-1185">Reference proteome</keyword>